<evidence type="ECO:0000256" key="1">
    <source>
        <dbReference type="SAM" id="MobiDB-lite"/>
    </source>
</evidence>
<dbReference type="PANTHER" id="PTHR18841">
    <property type="entry name" value="VITELLINE MEMBRANE OUTER LAYER PROTEIN I-RELATED"/>
    <property type="match status" value="1"/>
</dbReference>
<dbReference type="EMBL" id="JAOTOJ010000008">
    <property type="protein sequence ID" value="KAK9398440.1"/>
    <property type="molecule type" value="Genomic_DNA"/>
</dbReference>
<name>A0AAW1B8U9_CROAD</name>
<reference evidence="2 3" key="1">
    <citation type="journal article" date="2024" name="Proc. Natl. Acad. Sci. U.S.A.">
        <title>The genetic regulatory architecture and epigenomic basis for age-related changes in rattlesnake venom.</title>
        <authorList>
            <person name="Hogan M.P."/>
            <person name="Holding M.L."/>
            <person name="Nystrom G.S."/>
            <person name="Colston T.J."/>
            <person name="Bartlett D.A."/>
            <person name="Mason A.J."/>
            <person name="Ellsworth S.A."/>
            <person name="Rautsaw R.M."/>
            <person name="Lawrence K.C."/>
            <person name="Strickland J.L."/>
            <person name="He B."/>
            <person name="Fraser P."/>
            <person name="Margres M.J."/>
            <person name="Gilbert D.M."/>
            <person name="Gibbs H.L."/>
            <person name="Parkinson C.L."/>
            <person name="Rokyta D.R."/>
        </authorList>
    </citation>
    <scope>NUCLEOTIDE SEQUENCE [LARGE SCALE GENOMIC DNA]</scope>
    <source>
        <strain evidence="2">DRR0105</strain>
    </source>
</reference>
<proteinExistence type="predicted"/>
<dbReference type="PANTHER" id="PTHR18841:SF2">
    <property type="entry name" value="VITELLINE MEMBRANE OUTER LAYER PROTEIN 1 HOMOLOG"/>
    <property type="match status" value="1"/>
</dbReference>
<gene>
    <name evidence="2" type="ORF">NXF25_021801</name>
</gene>
<dbReference type="AlphaFoldDB" id="A0AAW1B8U9"/>
<dbReference type="Pfam" id="PF03762">
    <property type="entry name" value="VOMI"/>
    <property type="match status" value="1"/>
</dbReference>
<accession>A0AAW1B8U9</accession>
<feature type="compositionally biased region" description="Pro residues" evidence="1">
    <location>
        <begin position="354"/>
        <end position="363"/>
    </location>
</feature>
<evidence type="ECO:0000313" key="3">
    <source>
        <dbReference type="Proteomes" id="UP001474421"/>
    </source>
</evidence>
<dbReference type="InterPro" id="IPR036706">
    <property type="entry name" value="VOMI_sf"/>
</dbReference>
<feature type="region of interest" description="Disordered" evidence="1">
    <location>
        <begin position="347"/>
        <end position="367"/>
    </location>
</feature>
<comment type="caution">
    <text evidence="2">The sequence shown here is derived from an EMBL/GenBank/DDBJ whole genome shotgun (WGS) entry which is preliminary data.</text>
</comment>
<feature type="region of interest" description="Disordered" evidence="1">
    <location>
        <begin position="1"/>
        <end position="68"/>
    </location>
</feature>
<dbReference type="InterPro" id="IPR005515">
    <property type="entry name" value="VOMI"/>
</dbReference>
<dbReference type="SUPFAM" id="SSF51092">
    <property type="entry name" value="Vitelline membrane outer protein-I (VMO-I)"/>
    <property type="match status" value="1"/>
</dbReference>
<dbReference type="GO" id="GO:0005615">
    <property type="term" value="C:extracellular space"/>
    <property type="evidence" value="ECO:0007669"/>
    <property type="project" value="TreeGrafter"/>
</dbReference>
<evidence type="ECO:0000313" key="2">
    <source>
        <dbReference type="EMBL" id="KAK9398440.1"/>
    </source>
</evidence>
<sequence>MAQRCPLLAPGGFLKASSGRESSEDPHCGSFPTSDSSEPGSSPDRLPSPRHLRPTSGEAAQEGQGGPCRSLCSERLGSWRGPGAFGRPSGTCPSRPAGWLGQERWGLPRPQRECPIRPLSPSWQRVQDAGLGFCTSFVLPNPNRLNLSPSAAQMPLGTMAALRLWLLVATLAGTGAVPESWSAIGVSNGGPWGPWAWQEMCPRGTYATGFSLKVEPYQGKAKDDTALNGVRLHCTGGSHGGKPEAKTVESQSNVWGHWTDPLRCPPGSYLTGFSLRVERVRRGVSDYMGATNLRFVCSDGKVLEGQGLPWGEYGAWSPSCRKGLCGIQTKQEAMRGVLMDDSALNDVRRQSHRPAPPRPPPLPKNLRSSYSREAFILGVFQ</sequence>
<dbReference type="Gene3D" id="2.100.10.20">
    <property type="entry name" value="Vitelline membrane outer layer protein I (VOMI)"/>
    <property type="match status" value="1"/>
</dbReference>
<organism evidence="2 3">
    <name type="scientific">Crotalus adamanteus</name>
    <name type="common">Eastern diamondback rattlesnake</name>
    <dbReference type="NCBI Taxonomy" id="8729"/>
    <lineage>
        <taxon>Eukaryota</taxon>
        <taxon>Metazoa</taxon>
        <taxon>Chordata</taxon>
        <taxon>Craniata</taxon>
        <taxon>Vertebrata</taxon>
        <taxon>Euteleostomi</taxon>
        <taxon>Lepidosauria</taxon>
        <taxon>Squamata</taxon>
        <taxon>Bifurcata</taxon>
        <taxon>Unidentata</taxon>
        <taxon>Episquamata</taxon>
        <taxon>Toxicofera</taxon>
        <taxon>Serpentes</taxon>
        <taxon>Colubroidea</taxon>
        <taxon>Viperidae</taxon>
        <taxon>Crotalinae</taxon>
        <taxon>Crotalus</taxon>
    </lineage>
</organism>
<feature type="compositionally biased region" description="Polar residues" evidence="1">
    <location>
        <begin position="31"/>
        <end position="40"/>
    </location>
</feature>
<protein>
    <submittedName>
        <fullName evidence="2">Vitelline membrane outer layer protein 1 like</fullName>
    </submittedName>
</protein>
<dbReference type="Proteomes" id="UP001474421">
    <property type="component" value="Unassembled WGS sequence"/>
</dbReference>
<keyword evidence="3" id="KW-1185">Reference proteome</keyword>